<keyword evidence="9 11" id="KW-0472">Membrane</keyword>
<evidence type="ECO:0000256" key="7">
    <source>
        <dbReference type="ARBA" id="ARBA00023053"/>
    </source>
</evidence>
<dbReference type="InterPro" id="IPR023171">
    <property type="entry name" value="Na/H_antiporter_dom_sf"/>
</dbReference>
<sequence>MLRAFLRTEAGSTSVLLGATVLALLWANSPWADTYETFWRTTMGISFGDAHFSLDLRHWVNDGIMTVFFFLIGLEVSYEVRLGQLRDRRLIAVPAVAALGGMLVPAGLYLLLNHGGPGPPGGACRSPPTPPSCWACWPWWGPGAPIRCGRSC</sequence>
<keyword evidence="8" id="KW-0406">Ion transport</keyword>
<dbReference type="InterPro" id="IPR004670">
    <property type="entry name" value="NhaA"/>
</dbReference>
<keyword evidence="3" id="KW-0050">Antiport</keyword>
<proteinExistence type="predicted"/>
<organism evidence="12 13">
    <name type="scientific">Nonomuraea antimicrobica</name>
    <dbReference type="NCBI Taxonomy" id="561173"/>
    <lineage>
        <taxon>Bacteria</taxon>
        <taxon>Bacillati</taxon>
        <taxon>Actinomycetota</taxon>
        <taxon>Actinomycetes</taxon>
        <taxon>Streptosporangiales</taxon>
        <taxon>Streptosporangiaceae</taxon>
        <taxon>Nonomuraea</taxon>
    </lineage>
</organism>
<evidence type="ECO:0000256" key="3">
    <source>
        <dbReference type="ARBA" id="ARBA00022449"/>
    </source>
</evidence>
<evidence type="ECO:0000313" key="12">
    <source>
        <dbReference type="EMBL" id="GAA3652478.1"/>
    </source>
</evidence>
<evidence type="ECO:0000256" key="11">
    <source>
        <dbReference type="SAM" id="Phobius"/>
    </source>
</evidence>
<keyword evidence="4" id="KW-1003">Cell membrane</keyword>
<keyword evidence="6 11" id="KW-1133">Transmembrane helix</keyword>
<protein>
    <recommendedName>
        <fullName evidence="14">Na+:H+ antiporter, NhaA family</fullName>
    </recommendedName>
</protein>
<evidence type="ECO:0000256" key="9">
    <source>
        <dbReference type="ARBA" id="ARBA00023136"/>
    </source>
</evidence>
<keyword evidence="2" id="KW-0813">Transport</keyword>
<feature type="transmembrane region" description="Helical" evidence="11">
    <location>
        <begin position="90"/>
        <end position="112"/>
    </location>
</feature>
<keyword evidence="7" id="KW-0915">Sodium</keyword>
<accession>A0ABP7B839</accession>
<dbReference type="PANTHER" id="PTHR30341">
    <property type="entry name" value="SODIUM ION/PROTON ANTIPORTER NHAA-RELATED"/>
    <property type="match status" value="1"/>
</dbReference>
<evidence type="ECO:0008006" key="14">
    <source>
        <dbReference type="Google" id="ProtNLM"/>
    </source>
</evidence>
<comment type="subcellular location">
    <subcellularLocation>
        <location evidence="1">Cell inner membrane</location>
        <topology evidence="1">Multi-pass membrane protein</topology>
    </subcellularLocation>
</comment>
<name>A0ABP7B839_9ACTN</name>
<evidence type="ECO:0000256" key="1">
    <source>
        <dbReference type="ARBA" id="ARBA00004429"/>
    </source>
</evidence>
<keyword evidence="13" id="KW-1185">Reference proteome</keyword>
<dbReference type="Proteomes" id="UP001500902">
    <property type="component" value="Unassembled WGS sequence"/>
</dbReference>
<keyword evidence="5 11" id="KW-0812">Transmembrane</keyword>
<evidence type="ECO:0000256" key="5">
    <source>
        <dbReference type="ARBA" id="ARBA00022692"/>
    </source>
</evidence>
<reference evidence="13" key="1">
    <citation type="journal article" date="2019" name="Int. J. Syst. Evol. Microbiol.">
        <title>The Global Catalogue of Microorganisms (GCM) 10K type strain sequencing project: providing services to taxonomists for standard genome sequencing and annotation.</title>
        <authorList>
            <consortium name="The Broad Institute Genomics Platform"/>
            <consortium name="The Broad Institute Genome Sequencing Center for Infectious Disease"/>
            <person name="Wu L."/>
            <person name="Ma J."/>
        </authorList>
    </citation>
    <scope>NUCLEOTIDE SEQUENCE [LARGE SCALE GENOMIC DNA]</scope>
    <source>
        <strain evidence="13">JCM 16904</strain>
    </source>
</reference>
<evidence type="ECO:0000256" key="10">
    <source>
        <dbReference type="ARBA" id="ARBA00023201"/>
    </source>
</evidence>
<gene>
    <name evidence="12" type="ORF">GCM10022224_014240</name>
</gene>
<evidence type="ECO:0000256" key="2">
    <source>
        <dbReference type="ARBA" id="ARBA00022448"/>
    </source>
</evidence>
<dbReference type="EMBL" id="BAAAZP010000020">
    <property type="protein sequence ID" value="GAA3652478.1"/>
    <property type="molecule type" value="Genomic_DNA"/>
</dbReference>
<evidence type="ECO:0000256" key="6">
    <source>
        <dbReference type="ARBA" id="ARBA00022989"/>
    </source>
</evidence>
<evidence type="ECO:0000256" key="8">
    <source>
        <dbReference type="ARBA" id="ARBA00023065"/>
    </source>
</evidence>
<dbReference type="Gene3D" id="1.20.1530.10">
    <property type="entry name" value="Na+/H+ antiporter like domain"/>
    <property type="match status" value="1"/>
</dbReference>
<dbReference type="Pfam" id="PF06965">
    <property type="entry name" value="Na_H_antiport_1"/>
    <property type="match status" value="1"/>
</dbReference>
<comment type="caution">
    <text evidence="12">The sequence shown here is derived from an EMBL/GenBank/DDBJ whole genome shotgun (WGS) entry which is preliminary data.</text>
</comment>
<feature type="transmembrane region" description="Helical" evidence="11">
    <location>
        <begin position="58"/>
        <end position="78"/>
    </location>
</feature>
<evidence type="ECO:0000313" key="13">
    <source>
        <dbReference type="Proteomes" id="UP001500902"/>
    </source>
</evidence>
<dbReference type="PANTHER" id="PTHR30341:SF0">
    <property type="entry name" value="NA(+)_H(+) ANTIPORTER NHAA"/>
    <property type="match status" value="1"/>
</dbReference>
<evidence type="ECO:0000256" key="4">
    <source>
        <dbReference type="ARBA" id="ARBA00022475"/>
    </source>
</evidence>
<keyword evidence="10" id="KW-0739">Sodium transport</keyword>